<evidence type="ECO:0000256" key="5">
    <source>
        <dbReference type="ARBA" id="ARBA00023136"/>
    </source>
</evidence>
<accession>A0A453I5A5</accession>
<keyword evidence="3" id="KW-0256">Endoplasmic reticulum</keyword>
<feature type="domain" description="Reticulon" evidence="8">
    <location>
        <begin position="112"/>
        <end position="171"/>
    </location>
</feature>
<organism evidence="9 10">
    <name type="scientific">Aegilops tauschii subsp. strangulata</name>
    <name type="common">Goatgrass</name>
    <dbReference type="NCBI Taxonomy" id="200361"/>
    <lineage>
        <taxon>Eukaryota</taxon>
        <taxon>Viridiplantae</taxon>
        <taxon>Streptophyta</taxon>
        <taxon>Embryophyta</taxon>
        <taxon>Tracheophyta</taxon>
        <taxon>Spermatophyta</taxon>
        <taxon>Magnoliopsida</taxon>
        <taxon>Liliopsida</taxon>
        <taxon>Poales</taxon>
        <taxon>Poaceae</taxon>
        <taxon>BOP clade</taxon>
        <taxon>Pooideae</taxon>
        <taxon>Triticodae</taxon>
        <taxon>Triticeae</taxon>
        <taxon>Triticinae</taxon>
        <taxon>Aegilops</taxon>
    </lineage>
</organism>
<protein>
    <recommendedName>
        <fullName evidence="8">Reticulon domain-containing protein</fullName>
    </recommendedName>
</protein>
<dbReference type="InterPro" id="IPR045064">
    <property type="entry name" value="Reticulon-like"/>
</dbReference>
<proteinExistence type="predicted"/>
<evidence type="ECO:0000259" key="8">
    <source>
        <dbReference type="Pfam" id="PF02453"/>
    </source>
</evidence>
<dbReference type="InterPro" id="IPR003388">
    <property type="entry name" value="Reticulon"/>
</dbReference>
<dbReference type="Pfam" id="PF02453">
    <property type="entry name" value="Reticulon"/>
    <property type="match status" value="1"/>
</dbReference>
<reference evidence="10" key="1">
    <citation type="journal article" date="2014" name="Science">
        <title>Ancient hybridizations among the ancestral genomes of bread wheat.</title>
        <authorList>
            <consortium name="International Wheat Genome Sequencing Consortium,"/>
            <person name="Marcussen T."/>
            <person name="Sandve S.R."/>
            <person name="Heier L."/>
            <person name="Spannagl M."/>
            <person name="Pfeifer M."/>
            <person name="Jakobsen K.S."/>
            <person name="Wulff B.B."/>
            <person name="Steuernagel B."/>
            <person name="Mayer K.F."/>
            <person name="Olsen O.A."/>
        </authorList>
    </citation>
    <scope>NUCLEOTIDE SEQUENCE [LARGE SCALE GENOMIC DNA]</scope>
    <source>
        <strain evidence="10">cv. AL8/78</strain>
    </source>
</reference>
<dbReference type="PANTHER" id="PTHR10994:SF67">
    <property type="entry name" value="RETICULON-LIKE PROTEIN B16"/>
    <property type="match status" value="1"/>
</dbReference>
<reference evidence="9" key="5">
    <citation type="journal article" date="2021" name="G3 (Bethesda)">
        <title>Aegilops tauschii genome assembly Aet v5.0 features greater sequence contiguity and improved annotation.</title>
        <authorList>
            <person name="Wang L."/>
            <person name="Zhu T."/>
            <person name="Rodriguez J.C."/>
            <person name="Deal K.R."/>
            <person name="Dubcovsky J."/>
            <person name="McGuire P.E."/>
            <person name="Lux T."/>
            <person name="Spannagl M."/>
            <person name="Mayer K.F.X."/>
            <person name="Baldrich P."/>
            <person name="Meyers B.C."/>
            <person name="Huo N."/>
            <person name="Gu Y.Q."/>
            <person name="Zhou H."/>
            <person name="Devos K.M."/>
            <person name="Bennetzen J.L."/>
            <person name="Unver T."/>
            <person name="Budak H."/>
            <person name="Gulick P.J."/>
            <person name="Galiba G."/>
            <person name="Kalapos B."/>
            <person name="Nelson D.R."/>
            <person name="Li P."/>
            <person name="You F.M."/>
            <person name="Luo M.C."/>
            <person name="Dvorak J."/>
        </authorList>
    </citation>
    <scope>NUCLEOTIDE SEQUENCE [LARGE SCALE GENOMIC DNA]</scope>
    <source>
        <strain evidence="9">cv. AL8/78</strain>
    </source>
</reference>
<evidence type="ECO:0000256" key="3">
    <source>
        <dbReference type="ARBA" id="ARBA00022824"/>
    </source>
</evidence>
<name>A0A453I5A5_AEGTS</name>
<evidence type="ECO:0000256" key="4">
    <source>
        <dbReference type="ARBA" id="ARBA00022989"/>
    </source>
</evidence>
<dbReference type="Gramene" id="AET4Gv20450400.1">
    <property type="protein sequence ID" value="AET4Gv20450400.1"/>
    <property type="gene ID" value="AET4Gv20450400"/>
</dbReference>
<evidence type="ECO:0000256" key="1">
    <source>
        <dbReference type="ARBA" id="ARBA00004477"/>
    </source>
</evidence>
<feature type="transmembrane region" description="Helical" evidence="7">
    <location>
        <begin position="143"/>
        <end position="163"/>
    </location>
</feature>
<reference evidence="10" key="2">
    <citation type="journal article" date="2017" name="Nat. Plants">
        <title>The Aegilops tauschii genome reveals multiple impacts of transposons.</title>
        <authorList>
            <person name="Zhao G."/>
            <person name="Zou C."/>
            <person name="Li K."/>
            <person name="Wang K."/>
            <person name="Li T."/>
            <person name="Gao L."/>
            <person name="Zhang X."/>
            <person name="Wang H."/>
            <person name="Yang Z."/>
            <person name="Liu X."/>
            <person name="Jiang W."/>
            <person name="Mao L."/>
            <person name="Kong X."/>
            <person name="Jiao Y."/>
            <person name="Jia J."/>
        </authorList>
    </citation>
    <scope>NUCLEOTIDE SEQUENCE [LARGE SCALE GENOMIC DNA]</scope>
    <source>
        <strain evidence="10">cv. AL8/78</strain>
    </source>
</reference>
<evidence type="ECO:0000256" key="2">
    <source>
        <dbReference type="ARBA" id="ARBA00022692"/>
    </source>
</evidence>
<dbReference type="GO" id="GO:0005789">
    <property type="term" value="C:endoplasmic reticulum membrane"/>
    <property type="evidence" value="ECO:0007669"/>
    <property type="project" value="UniProtKB-SubCell"/>
</dbReference>
<evidence type="ECO:0000256" key="6">
    <source>
        <dbReference type="SAM" id="MobiDB-lite"/>
    </source>
</evidence>
<keyword evidence="4 7" id="KW-1133">Transmembrane helix</keyword>
<reference evidence="9" key="4">
    <citation type="submission" date="2019-03" db="UniProtKB">
        <authorList>
            <consortium name="EnsemblPlants"/>
        </authorList>
    </citation>
    <scope>IDENTIFICATION</scope>
</reference>
<keyword evidence="5 7" id="KW-0472">Membrane</keyword>
<dbReference type="PANTHER" id="PTHR10994">
    <property type="entry name" value="RETICULON"/>
    <property type="match status" value="1"/>
</dbReference>
<dbReference type="Proteomes" id="UP000015105">
    <property type="component" value="Chromosome 4D"/>
</dbReference>
<keyword evidence="2 7" id="KW-0812">Transmembrane</keyword>
<sequence length="171" mass="18626">WRCKRKPSYNWCYRRRPVENEVAAPPVINHQKVKEETTSPFPSPPSPDYFLSPKRLASSPIPPRSKGLAMETSASGAEPANAGIEGSADPCSSAGGGHRLSVHQIVGGGKAADIVLWKCKRATVGVIFGATIAWWLFEKSELSFLTICCDVLLILIVVQLIWVKISGLLNK</sequence>
<reference evidence="9" key="3">
    <citation type="journal article" date="2017" name="Nature">
        <title>Genome sequence of the progenitor of the wheat D genome Aegilops tauschii.</title>
        <authorList>
            <person name="Luo M.C."/>
            <person name="Gu Y.Q."/>
            <person name="Puiu D."/>
            <person name="Wang H."/>
            <person name="Twardziok S.O."/>
            <person name="Deal K.R."/>
            <person name="Huo N."/>
            <person name="Zhu T."/>
            <person name="Wang L."/>
            <person name="Wang Y."/>
            <person name="McGuire P.E."/>
            <person name="Liu S."/>
            <person name="Long H."/>
            <person name="Ramasamy R.K."/>
            <person name="Rodriguez J.C."/>
            <person name="Van S.L."/>
            <person name="Yuan L."/>
            <person name="Wang Z."/>
            <person name="Xia Z."/>
            <person name="Xiao L."/>
            <person name="Anderson O.D."/>
            <person name="Ouyang S."/>
            <person name="Liang Y."/>
            <person name="Zimin A.V."/>
            <person name="Pertea G."/>
            <person name="Qi P."/>
            <person name="Bennetzen J.L."/>
            <person name="Dai X."/>
            <person name="Dawson M.W."/>
            <person name="Muller H.G."/>
            <person name="Kugler K."/>
            <person name="Rivarola-Duarte L."/>
            <person name="Spannagl M."/>
            <person name="Mayer K.F.X."/>
            <person name="Lu F.H."/>
            <person name="Bevan M.W."/>
            <person name="Leroy P."/>
            <person name="Li P."/>
            <person name="You F.M."/>
            <person name="Sun Q."/>
            <person name="Liu Z."/>
            <person name="Lyons E."/>
            <person name="Wicker T."/>
            <person name="Salzberg S.L."/>
            <person name="Devos K.M."/>
            <person name="Dvorak J."/>
        </authorList>
    </citation>
    <scope>NUCLEOTIDE SEQUENCE [LARGE SCALE GENOMIC DNA]</scope>
    <source>
        <strain evidence="9">cv. AL8/78</strain>
    </source>
</reference>
<feature type="region of interest" description="Disordered" evidence="6">
    <location>
        <begin position="23"/>
        <end position="90"/>
    </location>
</feature>
<evidence type="ECO:0000313" key="9">
    <source>
        <dbReference type="EnsemblPlants" id="AET4Gv20450400.1"/>
    </source>
</evidence>
<keyword evidence="10" id="KW-1185">Reference proteome</keyword>
<dbReference type="GO" id="GO:0009617">
    <property type="term" value="P:response to bacterium"/>
    <property type="evidence" value="ECO:0007669"/>
    <property type="project" value="InterPro"/>
</dbReference>
<comment type="subcellular location">
    <subcellularLocation>
        <location evidence="1">Endoplasmic reticulum membrane</location>
        <topology evidence="1">Multi-pass membrane protein</topology>
    </subcellularLocation>
</comment>
<evidence type="ECO:0000256" key="7">
    <source>
        <dbReference type="SAM" id="Phobius"/>
    </source>
</evidence>
<dbReference type="EnsemblPlants" id="AET4Gv20450400.1">
    <property type="protein sequence ID" value="AET4Gv20450400.1"/>
    <property type="gene ID" value="AET4Gv20450400"/>
</dbReference>
<dbReference type="AlphaFoldDB" id="A0A453I5A5"/>
<evidence type="ECO:0000313" key="10">
    <source>
        <dbReference type="Proteomes" id="UP000015105"/>
    </source>
</evidence>